<feature type="transmembrane region" description="Helical" evidence="1">
    <location>
        <begin position="187"/>
        <end position="208"/>
    </location>
</feature>
<evidence type="ECO:0000313" key="2">
    <source>
        <dbReference type="EMBL" id="JAG50189.1"/>
    </source>
</evidence>
<keyword evidence="1" id="KW-1133">Transmembrane helix</keyword>
<proteinExistence type="predicted"/>
<sequence length="229" mass="26225">MILIFPLFLGAISAATAPHRPVDLHQCSLVKFDLNDLDNALYMYKNCTALFNKIKDPRRRLRCRRSIQKKINSAIIAAAKNRSRRMDNREVQQPGFNQEDSLSENLKTLKLILSPKEVPSEGIFRPPPRWRADLDPSSLISLDSKFVKFRSKQKHTTNHSKFRKRLHKRSASEVELQDATNLTIATIYLVLMVLSFSVSVFIAVLLILKICCLTDCLCMEFCKTKESSL</sequence>
<protein>
    <submittedName>
        <fullName evidence="2">Uncharacterized protein</fullName>
    </submittedName>
</protein>
<organism evidence="2">
    <name type="scientific">Lygus hesperus</name>
    <name type="common">Western plant bug</name>
    <dbReference type="NCBI Taxonomy" id="30085"/>
    <lineage>
        <taxon>Eukaryota</taxon>
        <taxon>Metazoa</taxon>
        <taxon>Ecdysozoa</taxon>
        <taxon>Arthropoda</taxon>
        <taxon>Hexapoda</taxon>
        <taxon>Insecta</taxon>
        <taxon>Pterygota</taxon>
        <taxon>Neoptera</taxon>
        <taxon>Paraneoptera</taxon>
        <taxon>Hemiptera</taxon>
        <taxon>Heteroptera</taxon>
        <taxon>Panheteroptera</taxon>
        <taxon>Cimicomorpha</taxon>
        <taxon>Miridae</taxon>
        <taxon>Mirini</taxon>
        <taxon>Lygus</taxon>
    </lineage>
</organism>
<name>A0A0K8SAK9_LYGHE</name>
<accession>A0A0K8SAK9</accession>
<reference evidence="2" key="1">
    <citation type="submission" date="2014-09" db="EMBL/GenBank/DDBJ databases">
        <authorList>
            <person name="Magalhaes I.L.F."/>
            <person name="Oliveira U."/>
            <person name="Santos F.R."/>
            <person name="Vidigal T.H.D.A."/>
            <person name="Brescovit A.D."/>
            <person name="Santos A.J."/>
        </authorList>
    </citation>
    <scope>NUCLEOTIDE SEQUENCE</scope>
</reference>
<dbReference type="AlphaFoldDB" id="A0A0K8SAK9"/>
<keyword evidence="1" id="KW-0812">Transmembrane</keyword>
<keyword evidence="1" id="KW-0472">Membrane</keyword>
<dbReference type="EMBL" id="GBRD01015637">
    <property type="protein sequence ID" value="JAG50189.1"/>
    <property type="molecule type" value="Transcribed_RNA"/>
</dbReference>
<evidence type="ECO:0000256" key="1">
    <source>
        <dbReference type="SAM" id="Phobius"/>
    </source>
</evidence>